<dbReference type="PANTHER" id="PTHR43364">
    <property type="entry name" value="NADH-SPECIFIC METHYLGLYOXAL REDUCTASE-RELATED"/>
    <property type="match status" value="1"/>
</dbReference>
<reference evidence="4" key="1">
    <citation type="submission" date="2016-10" db="EMBL/GenBank/DDBJ databases">
        <authorList>
            <person name="Varghese N."/>
            <person name="Submissions S."/>
        </authorList>
    </citation>
    <scope>NUCLEOTIDE SEQUENCE [LARGE SCALE GENOMIC DNA]</scope>
    <source>
        <strain evidence="4">Jip14</strain>
    </source>
</reference>
<dbReference type="InterPro" id="IPR023210">
    <property type="entry name" value="NADP_OxRdtase_dom"/>
</dbReference>
<dbReference type="STRING" id="332977.SAMN05421740_101202"/>
<dbReference type="InterPro" id="IPR050523">
    <property type="entry name" value="AKR_Detox_Biosynth"/>
</dbReference>
<evidence type="ECO:0000313" key="3">
    <source>
        <dbReference type="EMBL" id="SEK20400.1"/>
    </source>
</evidence>
<protein>
    <submittedName>
        <fullName evidence="3">Predicted oxidoreductase</fullName>
    </submittedName>
</protein>
<accession>A0A1H7F8R5</accession>
<evidence type="ECO:0000259" key="2">
    <source>
        <dbReference type="Pfam" id="PF00248"/>
    </source>
</evidence>
<keyword evidence="1" id="KW-0560">Oxidoreductase</keyword>
<sequence length="339" mass="36939">MKYNLLGNTGLKVSELCLGTMTFGGKGVWTAIGTLPQEEVDLLVKKSVDAGINFIDTANVYSEGLSEQLTGKAIRNLGLHRDDLVIATKVRGKMGDGPNQIGLSRKHILQQADESLKRLDIDYIDLYQIHGYDALTPLEETLAALDSLVSSGKVRYIGCSNLAAWHIMKALGISAKEHLAKFVSLQAYYTIAGRDIEREIVPLLADQHLGLMVWSPLAGGLLSGKYGRHTGPDDGRRTSFDFPPVDKDKAFDVIETMREIAASKGASIPQIALAWLLHQPVVTSVIIGAKKPDQLEDNLNAVDVVLTPEELNQLGEVSKLAPEYPGWMLARQGADRQAD</sequence>
<name>A0A1H7F8R5_9SPHI</name>
<evidence type="ECO:0000256" key="1">
    <source>
        <dbReference type="ARBA" id="ARBA00023002"/>
    </source>
</evidence>
<dbReference type="Pfam" id="PF00248">
    <property type="entry name" value="Aldo_ket_red"/>
    <property type="match status" value="1"/>
</dbReference>
<dbReference type="GO" id="GO:0016491">
    <property type="term" value="F:oxidoreductase activity"/>
    <property type="evidence" value="ECO:0007669"/>
    <property type="project" value="UniProtKB-KW"/>
</dbReference>
<organism evidence="3 4">
    <name type="scientific">Parapedobacter koreensis</name>
    <dbReference type="NCBI Taxonomy" id="332977"/>
    <lineage>
        <taxon>Bacteria</taxon>
        <taxon>Pseudomonadati</taxon>
        <taxon>Bacteroidota</taxon>
        <taxon>Sphingobacteriia</taxon>
        <taxon>Sphingobacteriales</taxon>
        <taxon>Sphingobacteriaceae</taxon>
        <taxon>Parapedobacter</taxon>
    </lineage>
</organism>
<dbReference type="FunFam" id="3.20.20.100:FF:000004">
    <property type="entry name" value="Oxidoreductase, aldo/keto reductase"/>
    <property type="match status" value="1"/>
</dbReference>
<dbReference type="Gene3D" id="3.20.20.100">
    <property type="entry name" value="NADP-dependent oxidoreductase domain"/>
    <property type="match status" value="1"/>
</dbReference>
<feature type="domain" description="NADP-dependent oxidoreductase" evidence="2">
    <location>
        <begin position="15"/>
        <end position="317"/>
    </location>
</feature>
<keyword evidence="4" id="KW-1185">Reference proteome</keyword>
<dbReference type="SUPFAM" id="SSF51430">
    <property type="entry name" value="NAD(P)-linked oxidoreductase"/>
    <property type="match status" value="1"/>
</dbReference>
<gene>
    <name evidence="3" type="ORF">SAMN05421740_101202</name>
</gene>
<dbReference type="EMBL" id="FNZR01000001">
    <property type="protein sequence ID" value="SEK20400.1"/>
    <property type="molecule type" value="Genomic_DNA"/>
</dbReference>
<dbReference type="CDD" id="cd19091">
    <property type="entry name" value="AKR_PsAKR"/>
    <property type="match status" value="1"/>
</dbReference>
<dbReference type="RefSeq" id="WP_090602927.1">
    <property type="nucleotide sequence ID" value="NZ_FNZR01000001.1"/>
</dbReference>
<evidence type="ECO:0000313" key="4">
    <source>
        <dbReference type="Proteomes" id="UP000198916"/>
    </source>
</evidence>
<dbReference type="GO" id="GO:0005829">
    <property type="term" value="C:cytosol"/>
    <property type="evidence" value="ECO:0007669"/>
    <property type="project" value="TreeGrafter"/>
</dbReference>
<dbReference type="PANTHER" id="PTHR43364:SF18">
    <property type="entry name" value="OXIDOREDUCTASE"/>
    <property type="match status" value="1"/>
</dbReference>
<dbReference type="OrthoDB" id="9773828at2"/>
<dbReference type="AlphaFoldDB" id="A0A1H7F8R5"/>
<proteinExistence type="predicted"/>
<dbReference type="Proteomes" id="UP000198916">
    <property type="component" value="Unassembled WGS sequence"/>
</dbReference>
<dbReference type="InterPro" id="IPR036812">
    <property type="entry name" value="NAD(P)_OxRdtase_dom_sf"/>
</dbReference>